<name>A0ABP0QGN8_9DINO</name>
<dbReference type="EMBL" id="CAXAMN010024472">
    <property type="protein sequence ID" value="CAK9087020.1"/>
    <property type="molecule type" value="Genomic_DNA"/>
</dbReference>
<gene>
    <name evidence="2" type="ORF">CCMP2556_LOCUS42112</name>
</gene>
<evidence type="ECO:0000313" key="3">
    <source>
        <dbReference type="Proteomes" id="UP001642484"/>
    </source>
</evidence>
<accession>A0ABP0QGN8</accession>
<dbReference type="Proteomes" id="UP001642484">
    <property type="component" value="Unassembled WGS sequence"/>
</dbReference>
<feature type="coiled-coil region" evidence="1">
    <location>
        <begin position="89"/>
        <end position="116"/>
    </location>
</feature>
<sequence length="291" mass="31055">MSTLKPALPRAESELGRNLEQKGTNSYYYAHNDVAWEVQEHAKIRAGPGLVTGGAPVKLGVPEAAGEGGYAGGDAAPSGESGDGTDAVGAAAAEVVAELRRRVEELEGQLMQARMGTKPISQFSFSDEGAKCKVYVDVEKDVLERPLEDDSSGACEAAVTVAFSGRSCSLRVTLVALDGTVLERRALTLVGDSEIIPKKCSYKASVSWKKHGPRLEDLGRVEERLHHCAICVGWFGAQCECQSAMQSAMQSSQKACRRGQQMSGSLSSPDWPDRAVSSLTTLPHTIRYQGP</sequence>
<keyword evidence="3" id="KW-1185">Reference proteome</keyword>
<keyword evidence="1" id="KW-0175">Coiled coil</keyword>
<proteinExistence type="predicted"/>
<dbReference type="InterPro" id="IPR008978">
    <property type="entry name" value="HSP20-like_chaperone"/>
</dbReference>
<evidence type="ECO:0000256" key="1">
    <source>
        <dbReference type="SAM" id="Coils"/>
    </source>
</evidence>
<organism evidence="2 3">
    <name type="scientific">Durusdinium trenchii</name>
    <dbReference type="NCBI Taxonomy" id="1381693"/>
    <lineage>
        <taxon>Eukaryota</taxon>
        <taxon>Sar</taxon>
        <taxon>Alveolata</taxon>
        <taxon>Dinophyceae</taxon>
        <taxon>Suessiales</taxon>
        <taxon>Symbiodiniaceae</taxon>
        <taxon>Durusdinium</taxon>
    </lineage>
</organism>
<protein>
    <submittedName>
        <fullName evidence="2">Uncharacterized protein</fullName>
    </submittedName>
</protein>
<comment type="caution">
    <text evidence="2">The sequence shown here is derived from an EMBL/GenBank/DDBJ whole genome shotgun (WGS) entry which is preliminary data.</text>
</comment>
<dbReference type="Gene3D" id="2.60.40.790">
    <property type="match status" value="1"/>
</dbReference>
<reference evidence="2 3" key="1">
    <citation type="submission" date="2024-02" db="EMBL/GenBank/DDBJ databases">
        <authorList>
            <person name="Chen Y."/>
            <person name="Shah S."/>
            <person name="Dougan E. K."/>
            <person name="Thang M."/>
            <person name="Chan C."/>
        </authorList>
    </citation>
    <scope>NUCLEOTIDE SEQUENCE [LARGE SCALE GENOMIC DNA]</scope>
</reference>
<evidence type="ECO:0000313" key="2">
    <source>
        <dbReference type="EMBL" id="CAK9087020.1"/>
    </source>
</evidence>